<comment type="similarity">
    <text evidence="2">Belongs to the methyl-accepting chemotaxis (MCP) protein family.</text>
</comment>
<feature type="transmembrane region" description="Helical" evidence="5">
    <location>
        <begin position="12"/>
        <end position="28"/>
    </location>
</feature>
<dbReference type="Pfam" id="PF00015">
    <property type="entry name" value="MCPsignal"/>
    <property type="match status" value="1"/>
</dbReference>
<dbReference type="PROSITE" id="PS50111">
    <property type="entry name" value="CHEMOTAXIS_TRANSDUC_2"/>
    <property type="match status" value="1"/>
</dbReference>
<accession>A0A1Q8R0I1</accession>
<dbReference type="Gene3D" id="1.10.287.950">
    <property type="entry name" value="Methyl-accepting chemotaxis protein"/>
    <property type="match status" value="1"/>
</dbReference>
<dbReference type="GO" id="GO:0007165">
    <property type="term" value="P:signal transduction"/>
    <property type="evidence" value="ECO:0007669"/>
    <property type="project" value="UniProtKB-KW"/>
</dbReference>
<dbReference type="PANTHER" id="PTHR32089">
    <property type="entry name" value="METHYL-ACCEPTING CHEMOTAXIS PROTEIN MCPB"/>
    <property type="match status" value="1"/>
</dbReference>
<dbReference type="AlphaFoldDB" id="A0A1Q8R0I1"/>
<dbReference type="Gene3D" id="3.30.450.20">
    <property type="entry name" value="PAS domain"/>
    <property type="match status" value="1"/>
</dbReference>
<keyword evidence="8" id="KW-1185">Reference proteome</keyword>
<dbReference type="GO" id="GO:0016020">
    <property type="term" value="C:membrane"/>
    <property type="evidence" value="ECO:0007669"/>
    <property type="project" value="InterPro"/>
</dbReference>
<sequence>MKSIFSQNKLPLAYAGIMVLLELVFRNSNFTLMFFSLSIVGFLAIILFRTSLTLKLLAFAIEFLKRGSMGDYIVLERGVDVSKKLLDELITLKKAGNTDRTALLELQKKLLKENKGLLSLSTFWEPNAFDGKDENFRSSDYYDNGKFTAYVYWENETIEVVALKNVYSEAWYTIPKESRKVSIIEPYIYDLNGSKILMTSIMRPIIINGKFMGAIGVDIELKEIKEIQTDVVLYENKYKGHDLDKIKEALTERNDELGILGQVIKAANINQKELTSRLLETASEVTNTSQELTLISRESAKAVEEIAKTIEQIAGTATEQAGDTENGVRQIIELGNLIEQDQLYLVELNHSAETVETMKNEGTVSINELKERTAERERYMERIQEGIIKTNQSAEKINSASQMIQAVADQTNLLALNAAIEAARAGEAGRGFAVVAEEIRKLAEQSSHSTRDIAEIVKELQINSQNAVDIIDKSSVITKEQEDSVTVTDERFKGIASAIEETKTIVNKLNSSGQEMEKKKDQITEILKTLARIAEENAASTQQVSAASEEQTASMIEIANASGGLSQLAKELQQSIDKFNS</sequence>
<feature type="coiled-coil region" evidence="4">
    <location>
        <begin position="516"/>
        <end position="550"/>
    </location>
</feature>
<keyword evidence="5" id="KW-1133">Transmembrane helix</keyword>
<dbReference type="GO" id="GO:0006935">
    <property type="term" value="P:chemotaxis"/>
    <property type="evidence" value="ECO:0007669"/>
    <property type="project" value="InterPro"/>
</dbReference>
<feature type="transmembrane region" description="Helical" evidence="5">
    <location>
        <begin position="34"/>
        <end position="59"/>
    </location>
</feature>
<keyword evidence="5" id="KW-0812">Transmembrane</keyword>
<dbReference type="SMART" id="SM00283">
    <property type="entry name" value="MA"/>
    <property type="match status" value="1"/>
</dbReference>
<evidence type="ECO:0000256" key="1">
    <source>
        <dbReference type="ARBA" id="ARBA00023224"/>
    </source>
</evidence>
<dbReference type="STRING" id="1888891.DSOL_0865"/>
<dbReference type="InterPro" id="IPR004089">
    <property type="entry name" value="MCPsignal_dom"/>
</dbReference>
<dbReference type="PRINTS" id="PR00260">
    <property type="entry name" value="CHEMTRNSDUCR"/>
</dbReference>
<dbReference type="RefSeq" id="WP_235838683.1">
    <property type="nucleotide sequence ID" value="NZ_MLBF01000004.1"/>
</dbReference>
<organism evidence="7 8">
    <name type="scientific">Desulfosporosinus metallidurans</name>
    <dbReference type="NCBI Taxonomy" id="1888891"/>
    <lineage>
        <taxon>Bacteria</taxon>
        <taxon>Bacillati</taxon>
        <taxon>Bacillota</taxon>
        <taxon>Clostridia</taxon>
        <taxon>Eubacteriales</taxon>
        <taxon>Desulfitobacteriaceae</taxon>
        <taxon>Desulfosporosinus</taxon>
    </lineage>
</organism>
<keyword evidence="4" id="KW-0175">Coiled coil</keyword>
<dbReference type="EMBL" id="MLBF01000004">
    <property type="protein sequence ID" value="OLN33138.1"/>
    <property type="molecule type" value="Genomic_DNA"/>
</dbReference>
<feature type="domain" description="Methyl-accepting transducer" evidence="6">
    <location>
        <begin position="295"/>
        <end position="552"/>
    </location>
</feature>
<dbReference type="SUPFAM" id="SSF58104">
    <property type="entry name" value="Methyl-accepting chemotaxis protein (MCP) signaling domain"/>
    <property type="match status" value="1"/>
</dbReference>
<keyword evidence="5" id="KW-0472">Membrane</keyword>
<name>A0A1Q8R0I1_9FIRM</name>
<reference evidence="7 8" key="1">
    <citation type="submission" date="2016-09" db="EMBL/GenBank/DDBJ databases">
        <title>Complete genome of Desulfosporosinus sp. OL.</title>
        <authorList>
            <person name="Mardanov A."/>
            <person name="Beletsky A."/>
            <person name="Panova A."/>
            <person name="Karnachuk O."/>
            <person name="Ravin N."/>
        </authorList>
    </citation>
    <scope>NUCLEOTIDE SEQUENCE [LARGE SCALE GENOMIC DNA]</scope>
    <source>
        <strain evidence="7 8">OL</strain>
    </source>
</reference>
<dbReference type="GO" id="GO:0004888">
    <property type="term" value="F:transmembrane signaling receptor activity"/>
    <property type="evidence" value="ECO:0007669"/>
    <property type="project" value="InterPro"/>
</dbReference>
<protein>
    <submittedName>
        <fullName evidence="7">Methyl-accepting chemotaxis protein</fullName>
    </submittedName>
</protein>
<proteinExistence type="inferred from homology"/>
<evidence type="ECO:0000256" key="3">
    <source>
        <dbReference type="PROSITE-ProRule" id="PRU00284"/>
    </source>
</evidence>
<evidence type="ECO:0000256" key="2">
    <source>
        <dbReference type="ARBA" id="ARBA00029447"/>
    </source>
</evidence>
<evidence type="ECO:0000313" key="7">
    <source>
        <dbReference type="EMBL" id="OLN33138.1"/>
    </source>
</evidence>
<dbReference type="CDD" id="cd12913">
    <property type="entry name" value="PDC1_MCP_like"/>
    <property type="match status" value="1"/>
</dbReference>
<evidence type="ECO:0000256" key="5">
    <source>
        <dbReference type="SAM" id="Phobius"/>
    </source>
</evidence>
<evidence type="ECO:0000313" key="8">
    <source>
        <dbReference type="Proteomes" id="UP000186102"/>
    </source>
</evidence>
<dbReference type="PANTHER" id="PTHR32089:SF112">
    <property type="entry name" value="LYSOZYME-LIKE PROTEIN-RELATED"/>
    <property type="match status" value="1"/>
</dbReference>
<comment type="caution">
    <text evidence="7">The sequence shown here is derived from an EMBL/GenBank/DDBJ whole genome shotgun (WGS) entry which is preliminary data.</text>
</comment>
<keyword evidence="1 3" id="KW-0807">Transducer</keyword>
<dbReference type="Pfam" id="PF22673">
    <property type="entry name" value="MCP-like_PDC_1"/>
    <property type="match status" value="1"/>
</dbReference>
<gene>
    <name evidence="7" type="ORF">DSOL_0865</name>
</gene>
<evidence type="ECO:0000259" key="6">
    <source>
        <dbReference type="PROSITE" id="PS50111"/>
    </source>
</evidence>
<dbReference type="Proteomes" id="UP000186102">
    <property type="component" value="Unassembled WGS sequence"/>
</dbReference>
<dbReference type="InterPro" id="IPR004090">
    <property type="entry name" value="Chemotax_Me-accpt_rcpt"/>
</dbReference>
<evidence type="ECO:0000256" key="4">
    <source>
        <dbReference type="SAM" id="Coils"/>
    </source>
</evidence>